<dbReference type="Gene3D" id="3.30.70.360">
    <property type="match status" value="1"/>
</dbReference>
<evidence type="ECO:0000256" key="4">
    <source>
        <dbReference type="ARBA" id="ARBA00022571"/>
    </source>
</evidence>
<dbReference type="PANTHER" id="PTHR43808">
    <property type="entry name" value="ACETYLORNITHINE DEACETYLASE"/>
    <property type="match status" value="1"/>
</dbReference>
<dbReference type="SUPFAM" id="SSF53187">
    <property type="entry name" value="Zn-dependent exopeptidases"/>
    <property type="match status" value="1"/>
</dbReference>
<dbReference type="NCBIfam" id="NF005710">
    <property type="entry name" value="PRK07522.1"/>
    <property type="match status" value="1"/>
</dbReference>
<dbReference type="RefSeq" id="WP_183831751.1">
    <property type="nucleotide sequence ID" value="NZ_JACHEU010000002.1"/>
</dbReference>
<dbReference type="InterPro" id="IPR050072">
    <property type="entry name" value="Peptidase_M20A"/>
</dbReference>
<dbReference type="Proteomes" id="UP000533306">
    <property type="component" value="Unassembled WGS sequence"/>
</dbReference>
<name>A0A7W9S4D3_9HYPH</name>
<evidence type="ECO:0000256" key="5">
    <source>
        <dbReference type="ARBA" id="ARBA00022605"/>
    </source>
</evidence>
<dbReference type="InterPro" id="IPR010169">
    <property type="entry name" value="AcOrn-deacetyl"/>
</dbReference>
<dbReference type="Pfam" id="PF01546">
    <property type="entry name" value="Peptidase_M20"/>
    <property type="match status" value="1"/>
</dbReference>
<evidence type="ECO:0000313" key="12">
    <source>
        <dbReference type="Proteomes" id="UP000533306"/>
    </source>
</evidence>
<dbReference type="InterPro" id="IPR036264">
    <property type="entry name" value="Bact_exopeptidase_dim_dom"/>
</dbReference>
<dbReference type="Gene3D" id="3.40.630.10">
    <property type="entry name" value="Zn peptidases"/>
    <property type="match status" value="1"/>
</dbReference>
<reference evidence="11 12" key="1">
    <citation type="submission" date="2020-08" db="EMBL/GenBank/DDBJ databases">
        <title>Genomic Encyclopedia of Type Strains, Phase IV (KMG-IV): sequencing the most valuable type-strain genomes for metagenomic binning, comparative biology and taxonomic classification.</title>
        <authorList>
            <person name="Goeker M."/>
        </authorList>
    </citation>
    <scope>NUCLEOTIDE SEQUENCE [LARGE SCALE GENOMIC DNA]</scope>
    <source>
        <strain evidence="11 12">DSM 11099</strain>
    </source>
</reference>
<dbReference type="Pfam" id="PF07687">
    <property type="entry name" value="M20_dimer"/>
    <property type="match status" value="1"/>
</dbReference>
<evidence type="ECO:0000256" key="1">
    <source>
        <dbReference type="ARBA" id="ARBA00001947"/>
    </source>
</evidence>
<dbReference type="InterPro" id="IPR002933">
    <property type="entry name" value="Peptidase_M20"/>
</dbReference>
<keyword evidence="5" id="KW-0028">Amino-acid biosynthesis</keyword>
<proteinExistence type="inferred from homology"/>
<evidence type="ECO:0000256" key="7">
    <source>
        <dbReference type="ARBA" id="ARBA00022801"/>
    </source>
</evidence>
<dbReference type="GO" id="GO:0046872">
    <property type="term" value="F:metal ion binding"/>
    <property type="evidence" value="ECO:0007669"/>
    <property type="project" value="UniProtKB-KW"/>
</dbReference>
<evidence type="ECO:0000256" key="8">
    <source>
        <dbReference type="ARBA" id="ARBA00022833"/>
    </source>
</evidence>
<evidence type="ECO:0000256" key="6">
    <source>
        <dbReference type="ARBA" id="ARBA00022723"/>
    </source>
</evidence>
<comment type="similarity">
    <text evidence="2">Belongs to the peptidase M20A family. ArgE subfamily.</text>
</comment>
<comment type="cofactor">
    <cofactor evidence="1">
        <name>Zn(2+)</name>
        <dbReference type="ChEBI" id="CHEBI:29105"/>
    </cofactor>
</comment>
<keyword evidence="12" id="KW-1185">Reference proteome</keyword>
<sequence length="385" mass="40722">MRTLDILDRLIAFPTVSRQSNLALIDYVRSLLDGAGIASQLVTSTDGTRANLFATIGPRDRGGVILSGHTDVVPVEGQAWTRDPFRLSIADGRAYGRGTTDMKGFVASALATALDAAGRNLQTPLHLAFSYDEEIGCVGVRGLLDHLETASPRPALCLVGEPTGLRIATGHKGKLALRACCTGHAAHSALAPTALNALHIGADFLDVLRREQDRLARTGARDAAYDIPYSTIHAGVMSGGQVLNIVPDHCRIDFEIRNLAGDDPQAILDGIRDGAEGIVAPLRPSFPQAAISIDEVNAYPGLDTANGSAIVTLLRRIAGHDQDTCKVAFGTEAGLFHNRLGIPAAICGPGHMDQGHKPDEFIELDQLAACDALLGRLVDELETGL</sequence>
<accession>A0A7W9S4D3</accession>
<keyword evidence="3" id="KW-0963">Cytoplasm</keyword>
<protein>
    <submittedName>
        <fullName evidence="11">Acetylornithine deacetylase</fullName>
        <ecNumber evidence="11">3.5.1.16</ecNumber>
    </submittedName>
</protein>
<evidence type="ECO:0000256" key="2">
    <source>
        <dbReference type="ARBA" id="ARBA00005691"/>
    </source>
</evidence>
<keyword evidence="8" id="KW-0862">Zinc</keyword>
<evidence type="ECO:0000313" key="11">
    <source>
        <dbReference type="EMBL" id="MBB6013554.1"/>
    </source>
</evidence>
<evidence type="ECO:0000256" key="9">
    <source>
        <dbReference type="ARBA" id="ARBA00023285"/>
    </source>
</evidence>
<dbReference type="CDD" id="cd03894">
    <property type="entry name" value="M20_ArgE"/>
    <property type="match status" value="1"/>
</dbReference>
<evidence type="ECO:0000256" key="3">
    <source>
        <dbReference type="ARBA" id="ARBA00022490"/>
    </source>
</evidence>
<keyword evidence="7 11" id="KW-0378">Hydrolase</keyword>
<dbReference type="PROSITE" id="PS00759">
    <property type="entry name" value="ARGE_DAPE_CPG2_2"/>
    <property type="match status" value="1"/>
</dbReference>
<dbReference type="AlphaFoldDB" id="A0A7W9S4D3"/>
<dbReference type="InterPro" id="IPR011650">
    <property type="entry name" value="Peptidase_M20_dimer"/>
</dbReference>
<keyword evidence="6" id="KW-0479">Metal-binding</keyword>
<organism evidence="11 12">
    <name type="scientific">Aquamicrobium lusatiense</name>
    <dbReference type="NCBI Taxonomy" id="89772"/>
    <lineage>
        <taxon>Bacteria</taxon>
        <taxon>Pseudomonadati</taxon>
        <taxon>Pseudomonadota</taxon>
        <taxon>Alphaproteobacteria</taxon>
        <taxon>Hyphomicrobiales</taxon>
        <taxon>Phyllobacteriaceae</taxon>
        <taxon>Aquamicrobium</taxon>
    </lineage>
</organism>
<comment type="caution">
    <text evidence="11">The sequence shown here is derived from an EMBL/GenBank/DDBJ whole genome shotgun (WGS) entry which is preliminary data.</text>
</comment>
<dbReference type="InterPro" id="IPR001261">
    <property type="entry name" value="ArgE/DapE_CS"/>
</dbReference>
<dbReference type="GO" id="GO:0006526">
    <property type="term" value="P:L-arginine biosynthetic process"/>
    <property type="evidence" value="ECO:0007669"/>
    <property type="project" value="UniProtKB-KW"/>
</dbReference>
<dbReference type="NCBIfam" id="TIGR01892">
    <property type="entry name" value="AcOrn-deacetyl"/>
    <property type="match status" value="1"/>
</dbReference>
<dbReference type="GO" id="GO:0008777">
    <property type="term" value="F:acetylornithine deacetylase activity"/>
    <property type="evidence" value="ECO:0007669"/>
    <property type="project" value="UniProtKB-EC"/>
</dbReference>
<evidence type="ECO:0000259" key="10">
    <source>
        <dbReference type="Pfam" id="PF07687"/>
    </source>
</evidence>
<dbReference type="EMBL" id="JACHEU010000002">
    <property type="protein sequence ID" value="MBB6013554.1"/>
    <property type="molecule type" value="Genomic_DNA"/>
</dbReference>
<gene>
    <name evidence="11" type="ORF">HNR59_002943</name>
</gene>
<keyword evidence="9" id="KW-0170">Cobalt</keyword>
<keyword evidence="4" id="KW-0055">Arginine biosynthesis</keyword>
<feature type="domain" description="Peptidase M20 dimerisation" evidence="10">
    <location>
        <begin position="169"/>
        <end position="273"/>
    </location>
</feature>
<dbReference type="EC" id="3.5.1.16" evidence="11"/>
<dbReference type="SUPFAM" id="SSF55031">
    <property type="entry name" value="Bacterial exopeptidase dimerisation domain"/>
    <property type="match status" value="1"/>
</dbReference>
<dbReference type="PANTHER" id="PTHR43808:SF31">
    <property type="entry name" value="N-ACETYL-L-CITRULLINE DEACETYLASE"/>
    <property type="match status" value="1"/>
</dbReference>